<feature type="coiled-coil region" evidence="1">
    <location>
        <begin position="247"/>
        <end position="274"/>
    </location>
</feature>
<feature type="domain" description="CCDC66" evidence="3">
    <location>
        <begin position="436"/>
        <end position="587"/>
    </location>
</feature>
<evidence type="ECO:0000256" key="1">
    <source>
        <dbReference type="SAM" id="Coils"/>
    </source>
</evidence>
<dbReference type="Proteomes" id="UP000558488">
    <property type="component" value="Unassembled WGS sequence"/>
</dbReference>
<feature type="compositionally biased region" description="Basic and acidic residues" evidence="2">
    <location>
        <begin position="478"/>
        <end position="520"/>
    </location>
</feature>
<dbReference type="PANTHER" id="PTHR22736">
    <property type="entry name" value="COILED-COIL DOMAIN-CONTAINING PROTEIN 66"/>
    <property type="match status" value="1"/>
</dbReference>
<feature type="region of interest" description="Disordered" evidence="2">
    <location>
        <begin position="770"/>
        <end position="801"/>
    </location>
</feature>
<sequence length="965" mass="111637">MNLGDGLKLETELLDGKTKLILSPYERQSNISVKMGNKTKIGKCLLRTKQTGCILKSTQNTCISSEKLLEKKRIGSEASLAKGEKNSMAKDLCKQYADKDCLHIRKESSPITPNIQKTRNTLNTPVIAKQKPCKNHITGENMKSNLVCLTQDQLQQILMNVNHGNRSMFLTENGKEEETSQYSLHLNSIPNPHKDENVMELLQKTEVSCVQDENKSVLNKSQETSQQFEQKIAIENVWKPSDIFSTLGERERDRNLLEAKKAQWRKELDEQVALKKKEKETPEKWNNTWEKSESDKLVWEKVRILDQSKTSASVSRILSQSPSQVTVVQADGHSSSRASQILEEALLPEHPFSSVKQEQQSKWIEELNKQIQDDGQRKTEEKNVSLKDEEHDRWAMHFNSQSQLSSRSTYKQPEYFCISPDPQELADISSVHTPTTGSQIEPLEEECITKPFRDAAIPSSQKTNFLRSMTALLDPAQIEERDRRRQKQLEHQKAITAQVEEKRRKKQLQEEQRKKEEQEEELRLAREREEMQKQYEEDILKQKQKEEIITLKTNELFQTMQRAQELAQRLKQEQRIRELAQKGHDTSRLIKNLGVQVEFNESTNTISNSRHGLDEVSGKMNPCISSTNSPKKDTGVQTDDLNIAIFTSAESHCGSVIEREIIHCSSPEIPAEFNEQFNTQKNKQELRSQNKGANLEKENSWCNDQCNQFTRTEKQTKHMKKCSKSPEWNINKPLKAYIPASEKYPKQLQKQREEKKVRRQMELLHLVERNNPGNLSQNRGNSPVLRSSHQETEPKFRSHLVKKEEEPLKISYFSKERSQSPQVPVMKNRTQQTLKKSNYERENLISGGNQTELSPRISEPSHFIPYVRTNEIYYLDPDAPLSRPLTQDPQYQNPHNCDQERQLFDSDRDPLLNPNLVKNRDRQQAILKGLSQLRQGLLQKQRELETNLMPLAANQEDNFSSSFSI</sequence>
<feature type="compositionally biased region" description="Polar residues" evidence="2">
    <location>
        <begin position="771"/>
        <end position="787"/>
    </location>
</feature>
<dbReference type="InterPro" id="IPR039183">
    <property type="entry name" value="CCD66"/>
</dbReference>
<evidence type="ECO:0000256" key="2">
    <source>
        <dbReference type="SAM" id="MobiDB-lite"/>
    </source>
</evidence>
<dbReference type="InterPro" id="IPR040467">
    <property type="entry name" value="CCDC66_dom"/>
</dbReference>
<dbReference type="GO" id="GO:0001917">
    <property type="term" value="C:photoreceptor inner segment"/>
    <property type="evidence" value="ECO:0007669"/>
    <property type="project" value="TreeGrafter"/>
</dbReference>
<feature type="region of interest" description="Disordered" evidence="2">
    <location>
        <begin position="812"/>
        <end position="831"/>
    </location>
</feature>
<name>A0A7J7WBY2_PIPKU</name>
<organism evidence="4 5">
    <name type="scientific">Pipistrellus kuhlii</name>
    <name type="common">Kuhl's pipistrelle</name>
    <dbReference type="NCBI Taxonomy" id="59472"/>
    <lineage>
        <taxon>Eukaryota</taxon>
        <taxon>Metazoa</taxon>
        <taxon>Chordata</taxon>
        <taxon>Craniata</taxon>
        <taxon>Vertebrata</taxon>
        <taxon>Euteleostomi</taxon>
        <taxon>Mammalia</taxon>
        <taxon>Eutheria</taxon>
        <taxon>Laurasiatheria</taxon>
        <taxon>Chiroptera</taxon>
        <taxon>Yangochiroptera</taxon>
        <taxon>Vespertilionidae</taxon>
        <taxon>Pipistrellus</taxon>
    </lineage>
</organism>
<reference evidence="4 5" key="1">
    <citation type="journal article" date="2020" name="Nature">
        <title>Six reference-quality genomes reveal evolution of bat adaptations.</title>
        <authorList>
            <person name="Jebb D."/>
            <person name="Huang Z."/>
            <person name="Pippel M."/>
            <person name="Hughes G.M."/>
            <person name="Lavrichenko K."/>
            <person name="Devanna P."/>
            <person name="Winkler S."/>
            <person name="Jermiin L.S."/>
            <person name="Skirmuntt E.C."/>
            <person name="Katzourakis A."/>
            <person name="Burkitt-Gray L."/>
            <person name="Ray D.A."/>
            <person name="Sullivan K.A.M."/>
            <person name="Roscito J.G."/>
            <person name="Kirilenko B.M."/>
            <person name="Davalos L.M."/>
            <person name="Corthals A.P."/>
            <person name="Power M.L."/>
            <person name="Jones G."/>
            <person name="Ransome R.D."/>
            <person name="Dechmann D.K.N."/>
            <person name="Locatelli A.G."/>
            <person name="Puechmaille S.J."/>
            <person name="Fedrigo O."/>
            <person name="Jarvis E.D."/>
            <person name="Hiller M."/>
            <person name="Vernes S.C."/>
            <person name="Myers E.W."/>
            <person name="Teeling E.C."/>
        </authorList>
    </citation>
    <scope>NUCLEOTIDE SEQUENCE [LARGE SCALE GENOMIC DNA]</scope>
    <source>
        <strain evidence="4">MPipKuh1</strain>
        <tissue evidence="4">Flight muscle</tissue>
    </source>
</reference>
<comment type="caution">
    <text evidence="4">The sequence shown here is derived from an EMBL/GenBank/DDBJ whole genome shotgun (WGS) entry which is preliminary data.</text>
</comment>
<dbReference type="GO" id="GO:0005929">
    <property type="term" value="C:cilium"/>
    <property type="evidence" value="ECO:0007669"/>
    <property type="project" value="TreeGrafter"/>
</dbReference>
<dbReference type="Pfam" id="PF15236">
    <property type="entry name" value="CCDC66"/>
    <property type="match status" value="1"/>
</dbReference>
<dbReference type="GO" id="GO:0008017">
    <property type="term" value="F:microtubule binding"/>
    <property type="evidence" value="ECO:0007669"/>
    <property type="project" value="TreeGrafter"/>
</dbReference>
<feature type="region of interest" description="Disordered" evidence="2">
    <location>
        <begin position="476"/>
        <end position="520"/>
    </location>
</feature>
<keyword evidence="1" id="KW-0175">Coiled coil</keyword>
<accession>A0A7J7WBY2</accession>
<dbReference type="EMBL" id="JACAGB010000011">
    <property type="protein sequence ID" value="KAF6334937.1"/>
    <property type="molecule type" value="Genomic_DNA"/>
</dbReference>
<proteinExistence type="predicted"/>
<protein>
    <submittedName>
        <fullName evidence="4">Coiled-coil domain containing 66</fullName>
    </submittedName>
</protein>
<dbReference type="GO" id="GO:0005874">
    <property type="term" value="C:microtubule"/>
    <property type="evidence" value="ECO:0007669"/>
    <property type="project" value="TreeGrafter"/>
</dbReference>
<evidence type="ECO:0000259" key="3">
    <source>
        <dbReference type="Pfam" id="PF15236"/>
    </source>
</evidence>
<dbReference type="GO" id="GO:0060271">
    <property type="term" value="P:cilium assembly"/>
    <property type="evidence" value="ECO:0007669"/>
    <property type="project" value="TreeGrafter"/>
</dbReference>
<feature type="compositionally biased region" description="Basic and acidic residues" evidence="2">
    <location>
        <begin position="788"/>
        <end position="801"/>
    </location>
</feature>
<dbReference type="PANTHER" id="PTHR22736:SF2">
    <property type="entry name" value="COILED-COIL DOMAIN-CONTAINING PROTEIN 66"/>
    <property type="match status" value="1"/>
</dbReference>
<keyword evidence="5" id="KW-1185">Reference proteome</keyword>
<evidence type="ECO:0000313" key="5">
    <source>
        <dbReference type="Proteomes" id="UP000558488"/>
    </source>
</evidence>
<evidence type="ECO:0000313" key="4">
    <source>
        <dbReference type="EMBL" id="KAF6334937.1"/>
    </source>
</evidence>
<dbReference type="AlphaFoldDB" id="A0A7J7WBY2"/>
<gene>
    <name evidence="4" type="ORF">mPipKuh1_002247</name>
</gene>